<gene>
    <name evidence="1" type="ORF">RR46_05356</name>
</gene>
<reference evidence="1 2" key="1">
    <citation type="journal article" date="2015" name="Nat. Commun.">
        <title>Outbred genome sequencing and CRISPR/Cas9 gene editing in butterflies.</title>
        <authorList>
            <person name="Li X."/>
            <person name="Fan D."/>
            <person name="Zhang W."/>
            <person name="Liu G."/>
            <person name="Zhang L."/>
            <person name="Zhao L."/>
            <person name="Fang X."/>
            <person name="Chen L."/>
            <person name="Dong Y."/>
            <person name="Chen Y."/>
            <person name="Ding Y."/>
            <person name="Zhao R."/>
            <person name="Feng M."/>
            <person name="Zhu Y."/>
            <person name="Feng Y."/>
            <person name="Jiang X."/>
            <person name="Zhu D."/>
            <person name="Xiang H."/>
            <person name="Feng X."/>
            <person name="Li S."/>
            <person name="Wang J."/>
            <person name="Zhang G."/>
            <person name="Kronforst M.R."/>
            <person name="Wang W."/>
        </authorList>
    </citation>
    <scope>NUCLEOTIDE SEQUENCE [LARGE SCALE GENOMIC DNA]</scope>
    <source>
        <strain evidence="1">Ya'a_city_454_Px</strain>
        <tissue evidence="1">Whole body</tissue>
    </source>
</reference>
<evidence type="ECO:0000313" key="1">
    <source>
        <dbReference type="EMBL" id="KPJ01091.1"/>
    </source>
</evidence>
<evidence type="ECO:0000313" key="2">
    <source>
        <dbReference type="Proteomes" id="UP000053268"/>
    </source>
</evidence>
<dbReference type="AlphaFoldDB" id="A0A194QCC9"/>
<dbReference type="EMBL" id="KQ459439">
    <property type="protein sequence ID" value="KPJ01091.1"/>
    <property type="molecule type" value="Genomic_DNA"/>
</dbReference>
<dbReference type="Proteomes" id="UP000053268">
    <property type="component" value="Unassembled WGS sequence"/>
</dbReference>
<protein>
    <submittedName>
        <fullName evidence="1">Uncharacterized protein</fullName>
    </submittedName>
</protein>
<organism evidence="1 2">
    <name type="scientific">Papilio xuthus</name>
    <name type="common">Asian swallowtail butterfly</name>
    <dbReference type="NCBI Taxonomy" id="66420"/>
    <lineage>
        <taxon>Eukaryota</taxon>
        <taxon>Metazoa</taxon>
        <taxon>Ecdysozoa</taxon>
        <taxon>Arthropoda</taxon>
        <taxon>Hexapoda</taxon>
        <taxon>Insecta</taxon>
        <taxon>Pterygota</taxon>
        <taxon>Neoptera</taxon>
        <taxon>Endopterygota</taxon>
        <taxon>Lepidoptera</taxon>
        <taxon>Glossata</taxon>
        <taxon>Ditrysia</taxon>
        <taxon>Papilionoidea</taxon>
        <taxon>Papilionidae</taxon>
        <taxon>Papilioninae</taxon>
        <taxon>Papilio</taxon>
    </lineage>
</organism>
<accession>A0A194QCC9</accession>
<proteinExistence type="predicted"/>
<keyword evidence="2" id="KW-1185">Reference proteome</keyword>
<name>A0A194QCC9_PAPXU</name>
<sequence>MQLPPTAPLLYCTPLCSRIMGAATNNCMTLLLHRNLVETETLSYSTFILFGSENNLSVKLERLPEYLRDTVDWFMG</sequence>